<dbReference type="STRING" id="1123404.SAMN02745784_02152"/>
<dbReference type="InterPro" id="IPR052159">
    <property type="entry name" value="Competence_DNA_uptake"/>
</dbReference>
<accession>A0A1M4X8G8</accession>
<protein>
    <submittedName>
        <fullName evidence="2">Metallo-beta-lactamase superfamily protein</fullName>
    </submittedName>
</protein>
<dbReference type="EMBL" id="FQTY01000010">
    <property type="protein sequence ID" value="SHE89774.1"/>
    <property type="molecule type" value="Genomic_DNA"/>
</dbReference>
<dbReference type="InterPro" id="IPR036866">
    <property type="entry name" value="RibonucZ/Hydroxyglut_hydro"/>
</dbReference>
<dbReference type="RefSeq" id="WP_084725378.1">
    <property type="nucleotide sequence ID" value="NZ_FQTY01000010.1"/>
</dbReference>
<dbReference type="GeneID" id="90995533"/>
<dbReference type="PANTHER" id="PTHR30619">
    <property type="entry name" value="DNA INTERNALIZATION/COMPETENCE PROTEIN COMEC/REC2"/>
    <property type="match status" value="1"/>
</dbReference>
<dbReference type="SUPFAM" id="SSF56281">
    <property type="entry name" value="Metallo-hydrolase/oxidoreductase"/>
    <property type="match status" value="1"/>
</dbReference>
<dbReference type="InterPro" id="IPR001279">
    <property type="entry name" value="Metallo-B-lactamas"/>
</dbReference>
<keyword evidence="3" id="KW-1185">Reference proteome</keyword>
<evidence type="ECO:0000313" key="2">
    <source>
        <dbReference type="EMBL" id="SHE89774.1"/>
    </source>
</evidence>
<dbReference type="Pfam" id="PF00753">
    <property type="entry name" value="Lactamase_B"/>
    <property type="match status" value="1"/>
</dbReference>
<proteinExistence type="predicted"/>
<organism evidence="2 3">
    <name type="scientific">Tissierella praeacuta DSM 18095</name>
    <dbReference type="NCBI Taxonomy" id="1123404"/>
    <lineage>
        <taxon>Bacteria</taxon>
        <taxon>Bacillati</taxon>
        <taxon>Bacillota</taxon>
        <taxon>Tissierellia</taxon>
        <taxon>Tissierellales</taxon>
        <taxon>Tissierellaceae</taxon>
        <taxon>Tissierella</taxon>
    </lineage>
</organism>
<dbReference type="Proteomes" id="UP000184114">
    <property type="component" value="Unassembled WGS sequence"/>
</dbReference>
<dbReference type="AlphaFoldDB" id="A0A1M4X8G8"/>
<evidence type="ECO:0000259" key="1">
    <source>
        <dbReference type="Pfam" id="PF00753"/>
    </source>
</evidence>
<feature type="domain" description="Metallo-beta-lactamase" evidence="1">
    <location>
        <begin position="10"/>
        <end position="95"/>
    </location>
</feature>
<dbReference type="Gene3D" id="3.60.15.10">
    <property type="entry name" value="Ribonuclease Z/Hydroxyacylglutathione hydrolase-like"/>
    <property type="match status" value="1"/>
</dbReference>
<reference evidence="3" key="1">
    <citation type="submission" date="2016-11" db="EMBL/GenBank/DDBJ databases">
        <authorList>
            <person name="Varghese N."/>
            <person name="Submissions S."/>
        </authorList>
    </citation>
    <scope>NUCLEOTIDE SEQUENCE [LARGE SCALE GENOMIC DNA]</scope>
    <source>
        <strain evidence="3">DSM 18095</strain>
    </source>
</reference>
<sequence length="393" mass="44839">MKIMGFNAKNGDSTYIRSNGGTNIIVDMGYSDTYKEYISNKIIEIEKAGENLDLLVITHIDHDHISGAITFLKDIHNGRYRKSTLKQIWHNSYRHLSMSTRAKASDEDYNIINTFLSRLSKHNSLITGAEISALQGSTLAGLILKSGVEWNKNFSYSPIIEGAEAVIGDVIIKALSPSEYILNKLKRYWRSELRKLKYNFEFAENEIFDDAFEFYLLNETEVDGSTPISVDIRDRFNALLDKGHMVESQNDTSVSNASSIVTIIESKNCRILLTGDAHDCDLVEVLTEQKQNGLNTDFDLVKLSHHGSKKNNYKWLQLVRSKYYLISTDASKHNHPDIEAIINIILSSPLDKKILCFNNDLEIISKINDDKLKKKYNYSIMRPNRDWGIEIEL</sequence>
<evidence type="ECO:0000313" key="3">
    <source>
        <dbReference type="Proteomes" id="UP000184114"/>
    </source>
</evidence>
<dbReference type="PANTHER" id="PTHR30619:SF1">
    <property type="entry name" value="RECOMBINATION PROTEIN 2"/>
    <property type="match status" value="1"/>
</dbReference>
<name>A0A1M4X8G8_9FIRM</name>
<gene>
    <name evidence="2" type="ORF">SAMN02745784_02152</name>
</gene>